<evidence type="ECO:0000313" key="3">
    <source>
        <dbReference type="EMBL" id="RMI19766.1"/>
    </source>
</evidence>
<dbReference type="SUPFAM" id="SSF53901">
    <property type="entry name" value="Thiolase-like"/>
    <property type="match status" value="2"/>
</dbReference>
<protein>
    <submittedName>
        <fullName evidence="2">Thiolase family protein</fullName>
    </submittedName>
</protein>
<dbReference type="Proteomes" id="UP000274097">
    <property type="component" value="Unassembled WGS sequence"/>
</dbReference>
<dbReference type="AlphaFoldDB" id="A0A3A9JIJ4"/>
<evidence type="ECO:0000259" key="1">
    <source>
        <dbReference type="Pfam" id="PF22691"/>
    </source>
</evidence>
<evidence type="ECO:0000313" key="4">
    <source>
        <dbReference type="Proteomes" id="UP000274097"/>
    </source>
</evidence>
<organism evidence="2 5">
    <name type="scientific">Teichococcus wenyumeiae</name>
    <dbReference type="NCBI Taxonomy" id="2478470"/>
    <lineage>
        <taxon>Bacteria</taxon>
        <taxon>Pseudomonadati</taxon>
        <taxon>Pseudomonadota</taxon>
        <taxon>Alphaproteobacteria</taxon>
        <taxon>Acetobacterales</taxon>
        <taxon>Roseomonadaceae</taxon>
        <taxon>Roseomonas</taxon>
    </lineage>
</organism>
<gene>
    <name evidence="2" type="ORF">D6Z83_00100</name>
    <name evidence="3" type="ORF">EBE87_18870</name>
</gene>
<dbReference type="InterPro" id="IPR016039">
    <property type="entry name" value="Thiolase-like"/>
</dbReference>
<reference evidence="2 5" key="1">
    <citation type="submission" date="2018-09" db="EMBL/GenBank/DDBJ databases">
        <title>Roseomonas sp. nov., isolated from feces of Tibetan antelopes in the Qinghai-Tibet plateau, China.</title>
        <authorList>
            <person name="Tian Z."/>
        </authorList>
    </citation>
    <scope>NUCLEOTIDE SEQUENCE [LARGE SCALE GENOMIC DNA]</scope>
    <source>
        <strain evidence="3 4">Z23</strain>
        <strain evidence="2 5">Z24</strain>
    </source>
</reference>
<sequence>MQEGAPRMRRAAAVVGIGHTDWVGDWKRARAGEKPADCYGYAMRAFSAALNDSGLKREEVNGLIAGPTTAYERLGEVLGINPRWGGQADAVLSVTQACMAIEAGLADVVAIVYGNDQRTAGTQYGGPQAMGGDAFLSYVYHSPWGLTSQGALYALTFQAYKQARGFTEAELGEVAVAQRGWSSMNPNAIMRKRITLEDYMASNYVCEPLHLFDYCLINDGGVAMIIAEAERAKRMCERPVFIEAVGRSDLNRGATALEPRITEFYLPAQQQAAARSYEVAGVGPEDMDVFQVYDSFSVHVPLALEGYGYCAVGEAGKFLREQRIGPGGKLPTNTGGGHLSETYMQGWAHQIECVRQLRGECGERQVPDCRHVHYTSDVAGKAVSLIYGR</sequence>
<dbReference type="PANTHER" id="PTHR42870">
    <property type="entry name" value="ACETYL-COA C-ACETYLTRANSFERASE"/>
    <property type="match status" value="1"/>
</dbReference>
<dbReference type="Proteomes" id="UP000278036">
    <property type="component" value="Unassembled WGS sequence"/>
</dbReference>
<proteinExistence type="predicted"/>
<dbReference type="Pfam" id="PF22691">
    <property type="entry name" value="Thiolase_C_1"/>
    <property type="match status" value="1"/>
</dbReference>
<keyword evidence="4" id="KW-1185">Reference proteome</keyword>
<dbReference type="Gene3D" id="3.40.47.10">
    <property type="match status" value="1"/>
</dbReference>
<dbReference type="CDD" id="cd00829">
    <property type="entry name" value="SCP-x_thiolase"/>
    <property type="match status" value="1"/>
</dbReference>
<evidence type="ECO:0000313" key="2">
    <source>
        <dbReference type="EMBL" id="RKK06260.1"/>
    </source>
</evidence>
<dbReference type="InParanoid" id="A0A3A9JIJ4"/>
<feature type="domain" description="Thiolase C-terminal" evidence="1">
    <location>
        <begin position="265"/>
        <end position="388"/>
    </location>
</feature>
<accession>A0A3A9JIJ4</accession>
<dbReference type="InterPro" id="IPR055140">
    <property type="entry name" value="Thiolase_C_2"/>
</dbReference>
<name>A0A3A9JIJ4_9PROT</name>
<dbReference type="OrthoDB" id="9790314at2"/>
<evidence type="ECO:0000313" key="5">
    <source>
        <dbReference type="Proteomes" id="UP000278036"/>
    </source>
</evidence>
<dbReference type="GO" id="GO:0003988">
    <property type="term" value="F:acetyl-CoA C-acyltransferase activity"/>
    <property type="evidence" value="ECO:0007669"/>
    <property type="project" value="UniProtKB-ARBA"/>
</dbReference>
<dbReference type="EMBL" id="RFLX01000016">
    <property type="protein sequence ID" value="RMI19766.1"/>
    <property type="molecule type" value="Genomic_DNA"/>
</dbReference>
<comment type="caution">
    <text evidence="2">The sequence shown here is derived from an EMBL/GenBank/DDBJ whole genome shotgun (WGS) entry which is preliminary data.</text>
</comment>
<dbReference type="PANTHER" id="PTHR42870:SF1">
    <property type="entry name" value="NON-SPECIFIC LIPID-TRANSFER PROTEIN-LIKE 2"/>
    <property type="match status" value="1"/>
</dbReference>
<dbReference type="EMBL" id="RAQU01000001">
    <property type="protein sequence ID" value="RKK06260.1"/>
    <property type="molecule type" value="Genomic_DNA"/>
</dbReference>